<dbReference type="Proteomes" id="UP000187203">
    <property type="component" value="Unassembled WGS sequence"/>
</dbReference>
<evidence type="ECO:0000259" key="6">
    <source>
        <dbReference type="Pfam" id="PF00931"/>
    </source>
</evidence>
<evidence type="ECO:0000256" key="4">
    <source>
        <dbReference type="ARBA" id="ARBA00022840"/>
    </source>
</evidence>
<dbReference type="Pfam" id="PF00931">
    <property type="entry name" value="NB-ARC"/>
    <property type="match status" value="1"/>
</dbReference>
<dbReference type="GO" id="GO:0006952">
    <property type="term" value="P:defense response"/>
    <property type="evidence" value="ECO:0007669"/>
    <property type="project" value="UniProtKB-KW"/>
</dbReference>
<dbReference type="GO" id="GO:0005524">
    <property type="term" value="F:ATP binding"/>
    <property type="evidence" value="ECO:0007669"/>
    <property type="project" value="UniProtKB-KW"/>
</dbReference>
<keyword evidence="4" id="KW-0067">ATP-binding</keyword>
<proteinExistence type="predicted"/>
<dbReference type="InterPro" id="IPR042197">
    <property type="entry name" value="Apaf_helical"/>
</dbReference>
<evidence type="ECO:0000256" key="3">
    <source>
        <dbReference type="ARBA" id="ARBA00022821"/>
    </source>
</evidence>
<keyword evidence="3" id="KW-0611">Plant defense</keyword>
<dbReference type="AlphaFoldDB" id="A0A1R3KFJ4"/>
<feature type="domain" description="NB-ARC" evidence="6">
    <location>
        <begin position="137"/>
        <end position="229"/>
    </location>
</feature>
<dbReference type="GO" id="GO:0043531">
    <property type="term" value="F:ADP binding"/>
    <property type="evidence" value="ECO:0007669"/>
    <property type="project" value="InterPro"/>
</dbReference>
<evidence type="ECO:0000259" key="7">
    <source>
        <dbReference type="Pfam" id="PF18052"/>
    </source>
</evidence>
<dbReference type="Pfam" id="PF18052">
    <property type="entry name" value="Rx_N"/>
    <property type="match status" value="1"/>
</dbReference>
<gene>
    <name evidence="8" type="ORF">COLO4_08511</name>
</gene>
<feature type="domain" description="Disease resistance N-terminal" evidence="7">
    <location>
        <begin position="3"/>
        <end position="60"/>
    </location>
</feature>
<dbReference type="SUPFAM" id="SSF52540">
    <property type="entry name" value="P-loop containing nucleoside triphosphate hydrolases"/>
    <property type="match status" value="1"/>
</dbReference>
<dbReference type="STRING" id="93759.A0A1R3KFJ4"/>
<sequence>MMLPDICAVLDDAEQRQMKDQPVKKWLADLHDLSYDIDDILDEFAIEALGRKLDQSQAIKSKVKKIFLSPKSFKFNKKMMLKIEEISERVSDLTRRKSVLELKQSYEGATKLKQRLQPTSLVNEPHVYGREKEKADIVENLLKNDDASNKIKLKEKLLGKKLLLVLDDVWNENNVELGILLSPFGVGTKILVTTRSHNVFSIMGTVKARAVQKLSEKDSLFILAQHALKTSDFGGHPELKEIGENIVNKCNGLPLAAKAIGGLLCTSLDPEAWEEISKMGLFASSEWNKSDSEMEIFKNACVPFVSVQGLDDNKAKKEETD</sequence>
<accession>A0A1R3KFJ4</accession>
<dbReference type="PANTHER" id="PTHR36766">
    <property type="entry name" value="PLANT BROAD-SPECTRUM MILDEW RESISTANCE PROTEIN RPW8"/>
    <property type="match status" value="1"/>
</dbReference>
<dbReference type="EMBL" id="AWUE01013814">
    <property type="protein sequence ID" value="OMP05853.1"/>
    <property type="molecule type" value="Genomic_DNA"/>
</dbReference>
<evidence type="ECO:0000256" key="5">
    <source>
        <dbReference type="SAM" id="Coils"/>
    </source>
</evidence>
<organism evidence="8 9">
    <name type="scientific">Corchorus olitorius</name>
    <dbReference type="NCBI Taxonomy" id="93759"/>
    <lineage>
        <taxon>Eukaryota</taxon>
        <taxon>Viridiplantae</taxon>
        <taxon>Streptophyta</taxon>
        <taxon>Embryophyta</taxon>
        <taxon>Tracheophyta</taxon>
        <taxon>Spermatophyta</taxon>
        <taxon>Magnoliopsida</taxon>
        <taxon>eudicotyledons</taxon>
        <taxon>Gunneridae</taxon>
        <taxon>Pentapetalae</taxon>
        <taxon>rosids</taxon>
        <taxon>malvids</taxon>
        <taxon>Malvales</taxon>
        <taxon>Malvaceae</taxon>
        <taxon>Grewioideae</taxon>
        <taxon>Apeibeae</taxon>
        <taxon>Corchorus</taxon>
    </lineage>
</organism>
<dbReference type="OrthoDB" id="688937at2759"/>
<feature type="coiled-coil region" evidence="5">
    <location>
        <begin position="76"/>
        <end position="103"/>
    </location>
</feature>
<dbReference type="Gene3D" id="1.20.5.4130">
    <property type="match status" value="1"/>
</dbReference>
<dbReference type="InterPro" id="IPR041118">
    <property type="entry name" value="Rx_N"/>
</dbReference>
<protein>
    <submittedName>
        <fullName evidence="8">Disease resistance protein</fullName>
    </submittedName>
</protein>
<dbReference type="Gene3D" id="1.10.8.430">
    <property type="entry name" value="Helical domain of apoptotic protease-activating factors"/>
    <property type="match status" value="1"/>
</dbReference>
<keyword evidence="5" id="KW-0175">Coiled coil</keyword>
<dbReference type="InterPro" id="IPR027417">
    <property type="entry name" value="P-loop_NTPase"/>
</dbReference>
<keyword evidence="2" id="KW-0547">Nucleotide-binding</keyword>
<comment type="caution">
    <text evidence="8">The sequence shown here is derived from an EMBL/GenBank/DDBJ whole genome shotgun (WGS) entry which is preliminary data.</text>
</comment>
<evidence type="ECO:0000313" key="8">
    <source>
        <dbReference type="EMBL" id="OMP05853.1"/>
    </source>
</evidence>
<evidence type="ECO:0000256" key="2">
    <source>
        <dbReference type="ARBA" id="ARBA00022741"/>
    </source>
</evidence>
<keyword evidence="9" id="KW-1185">Reference proteome</keyword>
<dbReference type="PRINTS" id="PR00364">
    <property type="entry name" value="DISEASERSIST"/>
</dbReference>
<dbReference type="InterPro" id="IPR002182">
    <property type="entry name" value="NB-ARC"/>
</dbReference>
<reference evidence="9" key="1">
    <citation type="submission" date="2013-09" db="EMBL/GenBank/DDBJ databases">
        <title>Corchorus olitorius genome sequencing.</title>
        <authorList>
            <person name="Alam M."/>
            <person name="Haque M.S."/>
            <person name="Islam M.S."/>
            <person name="Emdad E.M."/>
            <person name="Islam M.M."/>
            <person name="Ahmed B."/>
            <person name="Halim A."/>
            <person name="Hossen Q.M.M."/>
            <person name="Hossain M.Z."/>
            <person name="Ahmed R."/>
            <person name="Khan M.M."/>
            <person name="Islam R."/>
            <person name="Rashid M.M."/>
            <person name="Khan S.A."/>
            <person name="Rahman M.S."/>
            <person name="Alam M."/>
            <person name="Yahiya A.S."/>
            <person name="Khan M.S."/>
            <person name="Azam M.S."/>
            <person name="Haque T."/>
            <person name="Lashkar M.Z.H."/>
            <person name="Akhand A.I."/>
            <person name="Morshed G."/>
            <person name="Roy S."/>
            <person name="Uddin K.S."/>
            <person name="Rabeya T."/>
            <person name="Hossain A.S."/>
            <person name="Chowdhury A."/>
            <person name="Snigdha A.R."/>
            <person name="Mortoza M.S."/>
            <person name="Matin S.A."/>
            <person name="Hoque S.M.E."/>
            <person name="Islam M.K."/>
            <person name="Roy D.K."/>
            <person name="Haider R."/>
            <person name="Moosa M.M."/>
            <person name="Elias S.M."/>
            <person name="Hasan A.M."/>
            <person name="Jahan S."/>
            <person name="Shafiuddin M."/>
            <person name="Mahmood N."/>
            <person name="Shommy N.S."/>
        </authorList>
    </citation>
    <scope>NUCLEOTIDE SEQUENCE [LARGE SCALE GENOMIC DNA]</scope>
    <source>
        <strain evidence="9">cv. O-4</strain>
    </source>
</reference>
<dbReference type="PANTHER" id="PTHR36766:SF51">
    <property type="entry name" value="DISEASE RESISTANCE RPP13-LIKE PROTEIN 1"/>
    <property type="match status" value="1"/>
</dbReference>
<evidence type="ECO:0000313" key="9">
    <source>
        <dbReference type="Proteomes" id="UP000187203"/>
    </source>
</evidence>
<evidence type="ECO:0000256" key="1">
    <source>
        <dbReference type="ARBA" id="ARBA00022737"/>
    </source>
</evidence>
<name>A0A1R3KFJ4_9ROSI</name>
<keyword evidence="1" id="KW-0677">Repeat</keyword>